<dbReference type="Pfam" id="PF00069">
    <property type="entry name" value="Pkinase"/>
    <property type="match status" value="1"/>
</dbReference>
<dbReference type="SMART" id="SM00220">
    <property type="entry name" value="S_TKc"/>
    <property type="match status" value="1"/>
</dbReference>
<evidence type="ECO:0000313" key="5">
    <source>
        <dbReference type="EMBL" id="KAB2057244.1"/>
    </source>
</evidence>
<dbReference type="GO" id="GO:0034728">
    <property type="term" value="P:nucleosome organization"/>
    <property type="evidence" value="ECO:0007669"/>
    <property type="project" value="TreeGrafter"/>
</dbReference>
<dbReference type="SUPFAM" id="SSF52540">
    <property type="entry name" value="P-loop containing nucleoside triphosphate hydrolases"/>
    <property type="match status" value="1"/>
</dbReference>
<dbReference type="Gene3D" id="3.40.50.300">
    <property type="entry name" value="P-loop containing nucleotide triphosphate hydrolases"/>
    <property type="match status" value="1"/>
</dbReference>
<dbReference type="GO" id="GO:0003677">
    <property type="term" value="F:DNA binding"/>
    <property type="evidence" value="ECO:0007669"/>
    <property type="project" value="TreeGrafter"/>
</dbReference>
<dbReference type="InterPro" id="IPR049730">
    <property type="entry name" value="SNF2/RAD54-like_C"/>
</dbReference>
<dbReference type="Gene3D" id="1.10.510.10">
    <property type="entry name" value="Transferase(Phosphotransferase) domain 1"/>
    <property type="match status" value="1"/>
</dbReference>
<dbReference type="SMART" id="SM00490">
    <property type="entry name" value="HELICc"/>
    <property type="match status" value="1"/>
</dbReference>
<dbReference type="GO" id="GO:0042393">
    <property type="term" value="F:histone binding"/>
    <property type="evidence" value="ECO:0007669"/>
    <property type="project" value="TreeGrafter"/>
</dbReference>
<keyword evidence="1" id="KW-0378">Hydrolase</keyword>
<dbReference type="GO" id="GO:0003682">
    <property type="term" value="F:chromatin binding"/>
    <property type="evidence" value="ECO:0007669"/>
    <property type="project" value="TreeGrafter"/>
</dbReference>
<dbReference type="GO" id="GO:0016887">
    <property type="term" value="F:ATP hydrolysis activity"/>
    <property type="evidence" value="ECO:0007669"/>
    <property type="project" value="TreeGrafter"/>
</dbReference>
<dbReference type="GO" id="GO:0000785">
    <property type="term" value="C:chromatin"/>
    <property type="evidence" value="ECO:0007669"/>
    <property type="project" value="TreeGrafter"/>
</dbReference>
<dbReference type="AlphaFoldDB" id="A0A5J5TR26"/>
<name>A0A5J5TR26_GOSBA</name>
<evidence type="ECO:0000259" key="3">
    <source>
        <dbReference type="PROSITE" id="PS50011"/>
    </source>
</evidence>
<evidence type="ECO:0000256" key="2">
    <source>
        <dbReference type="ARBA" id="ARBA00023242"/>
    </source>
</evidence>
<dbReference type="EMBL" id="CM018212">
    <property type="protein sequence ID" value="KAB2057244.1"/>
    <property type="molecule type" value="Genomic_DNA"/>
</dbReference>
<dbReference type="SUPFAM" id="SSF56112">
    <property type="entry name" value="Protein kinase-like (PK-like)"/>
    <property type="match status" value="1"/>
</dbReference>
<organism evidence="5 6">
    <name type="scientific">Gossypium barbadense</name>
    <name type="common">Sea Island cotton</name>
    <name type="synonym">Hibiscus barbadensis</name>
    <dbReference type="NCBI Taxonomy" id="3634"/>
    <lineage>
        <taxon>Eukaryota</taxon>
        <taxon>Viridiplantae</taxon>
        <taxon>Streptophyta</taxon>
        <taxon>Embryophyta</taxon>
        <taxon>Tracheophyta</taxon>
        <taxon>Spermatophyta</taxon>
        <taxon>Magnoliopsida</taxon>
        <taxon>eudicotyledons</taxon>
        <taxon>Gunneridae</taxon>
        <taxon>Pentapetalae</taxon>
        <taxon>rosids</taxon>
        <taxon>malvids</taxon>
        <taxon>Malvales</taxon>
        <taxon>Malvaceae</taxon>
        <taxon>Malvoideae</taxon>
        <taxon>Gossypium</taxon>
    </lineage>
</organism>
<dbReference type="GO" id="GO:0140658">
    <property type="term" value="F:ATP-dependent chromatin remodeler activity"/>
    <property type="evidence" value="ECO:0007669"/>
    <property type="project" value="TreeGrafter"/>
</dbReference>
<dbReference type="PANTHER" id="PTHR45623:SF49">
    <property type="entry name" value="SWI_SNF-RELATED MATRIX-ASSOCIATED ACTIN-DEPENDENT REGULATOR OF CHROMATIN SUBFAMILY A MEMBER 5"/>
    <property type="match status" value="1"/>
</dbReference>
<dbReference type="Proteomes" id="UP000327439">
    <property type="component" value="Chromosome A11"/>
</dbReference>
<dbReference type="InterPro" id="IPR011009">
    <property type="entry name" value="Kinase-like_dom_sf"/>
</dbReference>
<dbReference type="PROSITE" id="PS51194">
    <property type="entry name" value="HELICASE_CTER"/>
    <property type="match status" value="1"/>
</dbReference>
<dbReference type="InterPro" id="IPR000719">
    <property type="entry name" value="Prot_kinase_dom"/>
</dbReference>
<keyword evidence="6" id="KW-1185">Reference proteome</keyword>
<dbReference type="GO" id="GO:0004672">
    <property type="term" value="F:protein kinase activity"/>
    <property type="evidence" value="ECO:0007669"/>
    <property type="project" value="InterPro"/>
</dbReference>
<protein>
    <recommendedName>
        <fullName evidence="7">Helicase C-terminal domain-containing protein</fullName>
    </recommendedName>
</protein>
<evidence type="ECO:0008006" key="7">
    <source>
        <dbReference type="Google" id="ProtNLM"/>
    </source>
</evidence>
<evidence type="ECO:0000259" key="4">
    <source>
        <dbReference type="PROSITE" id="PS51194"/>
    </source>
</evidence>
<evidence type="ECO:0000313" key="6">
    <source>
        <dbReference type="Proteomes" id="UP000327439"/>
    </source>
</evidence>
<dbReference type="PROSITE" id="PS50011">
    <property type="entry name" value="PROTEIN_KINASE_DOM"/>
    <property type="match status" value="1"/>
</dbReference>
<keyword evidence="2" id="KW-0539">Nucleus</keyword>
<reference evidence="6" key="1">
    <citation type="journal article" date="2020" name="Nat. Genet.">
        <title>Genomic diversifications of five Gossypium allopolyploid species and their impact on cotton improvement.</title>
        <authorList>
            <person name="Chen Z.J."/>
            <person name="Sreedasyam A."/>
            <person name="Ando A."/>
            <person name="Song Q."/>
            <person name="De Santiago L.M."/>
            <person name="Hulse-Kemp A.M."/>
            <person name="Ding M."/>
            <person name="Ye W."/>
            <person name="Kirkbride R.C."/>
            <person name="Jenkins J."/>
            <person name="Plott C."/>
            <person name="Lovell J."/>
            <person name="Lin Y.M."/>
            <person name="Vaughn R."/>
            <person name="Liu B."/>
            <person name="Simpson S."/>
            <person name="Scheffler B.E."/>
            <person name="Wen L."/>
            <person name="Saski C.A."/>
            <person name="Grover C.E."/>
            <person name="Hu G."/>
            <person name="Conover J.L."/>
            <person name="Carlson J.W."/>
            <person name="Shu S."/>
            <person name="Boston L.B."/>
            <person name="Williams M."/>
            <person name="Peterson D.G."/>
            <person name="McGee K."/>
            <person name="Jones D.C."/>
            <person name="Wendel J.F."/>
            <person name="Stelly D.M."/>
            <person name="Grimwood J."/>
            <person name="Schmutz J."/>
        </authorList>
    </citation>
    <scope>NUCLEOTIDE SEQUENCE [LARGE SCALE GENOMIC DNA]</scope>
    <source>
        <strain evidence="6">cv. 3-79</strain>
    </source>
</reference>
<dbReference type="PANTHER" id="PTHR45623">
    <property type="entry name" value="CHROMODOMAIN-HELICASE-DNA-BINDING PROTEIN 3-RELATED-RELATED"/>
    <property type="match status" value="1"/>
</dbReference>
<proteinExistence type="predicted"/>
<feature type="domain" description="Helicase C-terminal" evidence="4">
    <location>
        <begin position="1"/>
        <end position="135"/>
    </location>
</feature>
<dbReference type="GO" id="GO:0005524">
    <property type="term" value="F:ATP binding"/>
    <property type="evidence" value="ECO:0007669"/>
    <property type="project" value="InterPro"/>
</dbReference>
<dbReference type="InterPro" id="IPR027417">
    <property type="entry name" value="P-loop_NTPase"/>
</dbReference>
<dbReference type="Pfam" id="PF00271">
    <property type="entry name" value="Helicase_C"/>
    <property type="match status" value="1"/>
</dbReference>
<dbReference type="OrthoDB" id="1749448at2759"/>
<evidence type="ECO:0000256" key="1">
    <source>
        <dbReference type="ARBA" id="ARBA00022801"/>
    </source>
</evidence>
<dbReference type="CDD" id="cd18793">
    <property type="entry name" value="SF2_C_SNF"/>
    <property type="match status" value="1"/>
</dbReference>
<sequence length="456" mass="51903">MTRLLDILEDYLMFRGYQYCGIDGNTGGEDRDASIEAFNKPGSEKFVFLLSTRAGGLGINLATADVVILYDSDLVIARTRKLICKHRIGPIELVKKRKFKCSVFCTEYTIEEKVIERAYKKLALDALVIQQGRLAEQKTVNKDELLQMVRFGAEMVFSSKDSTITDENIDRIVAKGEAATAELDAKMKKFTEDAIKFKMDDTAELYGFDDDKDENKFDIKKIASENWIEPPKREQKRKVCLAFANEVLCWLYGTVKENEDYILQFAPPFNRLELLQAQSCPDAITNHVEQSSVLIRKIPRDLTEASVSGAWLSIATALAMIFLFGMEDGLLHTACGTPNYVAPEVLKDKGYDGTSSDIWSCGVILFVLMAGYLPFDEPSLIGLYKKIWEASFSCPSWFSSSARNLIKRILDSNPLTRITIPEILQDEWFKKWYKPPKFEQDEDVNLDDNILYFTWL</sequence>
<gene>
    <name evidence="5" type="ORF">ES319_A11G155700v1</name>
</gene>
<dbReference type="InterPro" id="IPR001650">
    <property type="entry name" value="Helicase_C-like"/>
</dbReference>
<feature type="domain" description="Protein kinase" evidence="3">
    <location>
        <begin position="77"/>
        <end position="429"/>
    </location>
</feature>
<accession>A0A5J5TR26</accession>
<dbReference type="GO" id="GO:0005634">
    <property type="term" value="C:nucleus"/>
    <property type="evidence" value="ECO:0007669"/>
    <property type="project" value="TreeGrafter"/>
</dbReference>